<dbReference type="Proteomes" id="UP000201535">
    <property type="component" value="Segment"/>
</dbReference>
<dbReference type="EMBL" id="FJ670570">
    <property type="protein sequence ID" value="ACN58195.1"/>
    <property type="molecule type" value="Genomic_RNA"/>
</dbReference>
<accession>C0L9E2</accession>
<dbReference type="Pfam" id="PF01443">
    <property type="entry name" value="Viral_helicase1"/>
    <property type="match status" value="1"/>
</dbReference>
<dbReference type="OrthoDB" id="16070at10239"/>
<protein>
    <submittedName>
        <fullName evidence="2">Tgb1</fullName>
    </submittedName>
</protein>
<evidence type="ECO:0000313" key="2">
    <source>
        <dbReference type="EMBL" id="ACN58195.1"/>
    </source>
</evidence>
<dbReference type="PROSITE" id="PS51657">
    <property type="entry name" value="PSRV_HELICASE"/>
    <property type="match status" value="1"/>
</dbReference>
<dbReference type="KEGG" id="vg:7559136"/>
<evidence type="ECO:0000313" key="3">
    <source>
        <dbReference type="Proteomes" id="UP000201535"/>
    </source>
</evidence>
<dbReference type="GeneID" id="7559136"/>
<dbReference type="GO" id="GO:0005524">
    <property type="term" value="F:ATP binding"/>
    <property type="evidence" value="ECO:0007669"/>
    <property type="project" value="InterPro"/>
</dbReference>
<keyword evidence="3" id="KW-1185">Reference proteome</keyword>
<sequence>MNTLVDTLVEAGFIRTHEPLSNPLVVHAVAGAGKSSLIRRLLETDATFRAFTRGPPDPPSLDATAIQAFQPNPPSHLFNILDEYPAGEVKGPWAALFADPLQHRAHPRRPHFIKRCSHRLSASTAALLTSLGIPITGTGQGNFTSAHGVFEGPLIGKIISLDNHISLLLSNHSVPYATPDDVLGQEFPITTVISALPLHAVCDKVGLYIALSRHTSELHVLCPNPPHPTT</sequence>
<proteinExistence type="predicted"/>
<feature type="domain" description="(+)RNA virus helicase C-terminal" evidence="1">
    <location>
        <begin position="1"/>
        <end position="230"/>
    </location>
</feature>
<evidence type="ECO:0000259" key="1">
    <source>
        <dbReference type="PROSITE" id="PS51657"/>
    </source>
</evidence>
<dbReference type="RefSeq" id="YP_002647028.1">
    <property type="nucleotide sequence ID" value="NC_012211.2"/>
</dbReference>
<reference evidence="2 3" key="1">
    <citation type="journal article" date="2011" name="Arch. Virol.">
        <title>Molecular characterization of allium virus X, a new potexvirus in the family Alphaflexiviridae, infecting ornamental allium.</title>
        <authorList>
            <person name="Miglino R."/>
            <person name="Druffel K.L."/>
            <person name="van Schadewijk A.R."/>
            <person name="Pappu H.R."/>
        </authorList>
    </citation>
    <scope>NUCLEOTIDE SEQUENCE [LARGE SCALE GENOMIC DNA]</scope>
</reference>
<name>C0L9E2_9VIRU</name>
<dbReference type="InterPro" id="IPR027351">
    <property type="entry name" value="(+)RNA_virus_helicase_core_dom"/>
</dbReference>
<organism evidence="2 3">
    <name type="scientific">Potexvirus ecsallii</name>
    <dbReference type="NCBI Taxonomy" id="317027"/>
    <lineage>
        <taxon>Viruses</taxon>
        <taxon>Riboviria</taxon>
        <taxon>Orthornavirae</taxon>
        <taxon>Kitrinoviricota</taxon>
        <taxon>Alsuviricetes</taxon>
        <taxon>Tymovirales</taxon>
        <taxon>Alphaflexiviridae</taxon>
        <taxon>Potexvirus</taxon>
    </lineage>
</organism>